<keyword evidence="1" id="KW-0472">Membrane</keyword>
<feature type="transmembrane region" description="Helical" evidence="1">
    <location>
        <begin position="254"/>
        <end position="277"/>
    </location>
</feature>
<feature type="transmembrane region" description="Helical" evidence="1">
    <location>
        <begin position="194"/>
        <end position="215"/>
    </location>
</feature>
<keyword evidence="1" id="KW-1133">Transmembrane helix</keyword>
<sequence>MRQLQVTVPEKETERVAEVLEGYSNDVSSKQVEKKDREFKEFSLTTEEDKVDSITEDLKSISSLKSGDLYIRILEQESLIEKGRETKGGSTDLSQQEIYSQAQEFSGFSRAEWGLTVISGLVAALGVTMDNTIVVIGAMMFAPLLSPLVAASISLTVGDVSLMKKSIRTSLLSAGVVLLASTVPGLFFEPSGLLGLFTEFTVLNVFLAFLVGAAASLTSATGRQDQVAGVAVAIALVPPLAAAGLSVANTAFSAALSAAAIAFANMLGILVAGTLTFKTLGLKPETYYKQVKAKKMNSLIPVAGAVLVLIAVLAWLI</sequence>
<dbReference type="PANTHER" id="PTHR20992:SF9">
    <property type="entry name" value="AT15442P-RELATED"/>
    <property type="match status" value="1"/>
</dbReference>
<dbReference type="Proteomes" id="UP001218034">
    <property type="component" value="Chromosome"/>
</dbReference>
<evidence type="ECO:0000313" key="2">
    <source>
        <dbReference type="EMBL" id="WEL19547.1"/>
    </source>
</evidence>
<keyword evidence="3" id="KW-1185">Reference proteome</keyword>
<evidence type="ECO:0000256" key="1">
    <source>
        <dbReference type="SAM" id="Phobius"/>
    </source>
</evidence>
<keyword evidence="1" id="KW-0812">Transmembrane</keyword>
<dbReference type="EMBL" id="CP104395">
    <property type="protein sequence ID" value="WEL19547.1"/>
    <property type="molecule type" value="Genomic_DNA"/>
</dbReference>
<feature type="transmembrane region" description="Helical" evidence="1">
    <location>
        <begin position="227"/>
        <end position="248"/>
    </location>
</feature>
<dbReference type="PANTHER" id="PTHR20992">
    <property type="entry name" value="AT15442P-RELATED"/>
    <property type="match status" value="1"/>
</dbReference>
<dbReference type="InterPro" id="IPR005240">
    <property type="entry name" value="DUF389"/>
</dbReference>
<dbReference type="RefSeq" id="WP_347721387.1">
    <property type="nucleotide sequence ID" value="NZ_CP104395.1"/>
</dbReference>
<organism evidence="2 3">
    <name type="scientific">Candidatus Nanohalococcus occultus</name>
    <dbReference type="NCBI Taxonomy" id="2978047"/>
    <lineage>
        <taxon>Archaea</taxon>
        <taxon>Candidatus Nanohalarchaeota</taxon>
        <taxon>Candidatus Nanohalarchaeota incertae sedis</taxon>
        <taxon>Candidatus Nanohalococcus</taxon>
    </lineage>
</organism>
<reference evidence="2 3" key="1">
    <citation type="submission" date="2022-09" db="EMBL/GenBank/DDBJ databases">
        <title>Xylan utilization by haloarchaea-nanohaloarchaea associations.</title>
        <authorList>
            <person name="Yakimov M."/>
        </authorList>
    </citation>
    <scope>NUCLEOTIDE SEQUENCE [LARGE SCALE GENOMIC DNA]</scope>
    <source>
        <strain evidence="2 3">SVXNc</strain>
    </source>
</reference>
<protein>
    <submittedName>
        <fullName evidence="2">Membrane protein</fullName>
    </submittedName>
</protein>
<dbReference type="GeneID" id="90589966"/>
<dbReference type="NCBIfam" id="TIGR00341">
    <property type="entry name" value="TIGR00341 family protein"/>
    <property type="match status" value="1"/>
</dbReference>
<proteinExistence type="predicted"/>
<feature type="transmembrane region" description="Helical" evidence="1">
    <location>
        <begin position="133"/>
        <end position="157"/>
    </location>
</feature>
<evidence type="ECO:0000313" key="3">
    <source>
        <dbReference type="Proteomes" id="UP001218034"/>
    </source>
</evidence>
<feature type="transmembrane region" description="Helical" evidence="1">
    <location>
        <begin position="169"/>
        <end position="188"/>
    </location>
</feature>
<feature type="transmembrane region" description="Helical" evidence="1">
    <location>
        <begin position="298"/>
        <end position="316"/>
    </location>
</feature>
<accession>A0ABY8CEA6</accession>
<dbReference type="Pfam" id="PF04087">
    <property type="entry name" value="DUF389"/>
    <property type="match status" value="1"/>
</dbReference>
<name>A0ABY8CEA6_9ARCH</name>
<gene>
    <name evidence="2" type="ORF">SVXNc_0529</name>
</gene>